<dbReference type="InterPro" id="IPR010546">
    <property type="entry name" value="DUF1120"/>
</dbReference>
<evidence type="ECO:0000313" key="3">
    <source>
        <dbReference type="Proteomes" id="UP000239888"/>
    </source>
</evidence>
<proteinExistence type="predicted"/>
<dbReference type="EMBL" id="CP018049">
    <property type="protein sequence ID" value="AUZ44940.1"/>
    <property type="molecule type" value="Genomic_DNA"/>
</dbReference>
<dbReference type="Pfam" id="PF06551">
    <property type="entry name" value="DUF1120"/>
    <property type="match status" value="1"/>
</dbReference>
<gene>
    <name evidence="2" type="ORF">BOP93_04870</name>
</gene>
<feature type="chain" id="PRO_5014830713" description="DUF1120 domain-containing protein" evidence="1">
    <location>
        <begin position="22"/>
        <end position="209"/>
    </location>
</feature>
<protein>
    <recommendedName>
        <fullName evidence="4">DUF1120 domain-containing protein</fullName>
    </recommendedName>
</protein>
<feature type="signal peptide" evidence="1">
    <location>
        <begin position="1"/>
        <end position="21"/>
    </location>
</feature>
<evidence type="ECO:0000313" key="2">
    <source>
        <dbReference type="EMBL" id="AUZ44940.1"/>
    </source>
</evidence>
<reference evidence="2 3" key="1">
    <citation type="journal article" date="2018" name="Front. Microbiol.">
        <title>Pseudomonas orientalis F9: A Potent Antagonist against Phytopathogens with Phytotoxic Effect in the Apple Flower.</title>
        <authorList>
            <person name="Zengerer V."/>
            <person name="Schmid M."/>
            <person name="Bieri M."/>
            <person name="Muller D.C."/>
            <person name="Remus-Emsermann M.N.P."/>
            <person name="Ahrens C.H."/>
            <person name="Pelludat C."/>
        </authorList>
    </citation>
    <scope>NUCLEOTIDE SEQUENCE [LARGE SCALE GENOMIC DNA]</scope>
    <source>
        <strain evidence="2 3">F9</strain>
    </source>
</reference>
<sequence>MPSRALITVTLLLGSVSNVIAASSVDLSVVGVITPSACTPTLSNSGVVDHGKLSVQDFPANEMVLPQATLQLEVICDGPLLMAVKSTDNRAGTANVYSYVDPRSVYGLGLASGGEKIGRYTFRTANATADGNPAAVIESVDQTTWMGADVAVWQPGWMRSVSSGGLTPMAVTTFKADLLLDTVLASKRSLPITEEIQIDGSATLDVVYL</sequence>
<evidence type="ECO:0008006" key="4">
    <source>
        <dbReference type="Google" id="ProtNLM"/>
    </source>
</evidence>
<name>A0A2L0RSG5_9PSED</name>
<accession>A0A2L0RSG5</accession>
<organism evidence="2 3">
    <name type="scientific">Pseudomonas orientalis</name>
    <dbReference type="NCBI Taxonomy" id="76758"/>
    <lineage>
        <taxon>Bacteria</taxon>
        <taxon>Pseudomonadati</taxon>
        <taxon>Pseudomonadota</taxon>
        <taxon>Gammaproteobacteria</taxon>
        <taxon>Pseudomonadales</taxon>
        <taxon>Pseudomonadaceae</taxon>
        <taxon>Pseudomonas</taxon>
    </lineage>
</organism>
<dbReference type="Proteomes" id="UP000239888">
    <property type="component" value="Chromosome"/>
</dbReference>
<dbReference type="AlphaFoldDB" id="A0A2L0RSG5"/>
<keyword evidence="1" id="KW-0732">Signal</keyword>
<dbReference type="KEGG" id="poi:BOP93_04870"/>
<evidence type="ECO:0000256" key="1">
    <source>
        <dbReference type="SAM" id="SignalP"/>
    </source>
</evidence>